<evidence type="ECO:0000256" key="1">
    <source>
        <dbReference type="SAM" id="Coils"/>
    </source>
</evidence>
<evidence type="ECO:0000313" key="3">
    <source>
        <dbReference type="Proteomes" id="UP000291286"/>
    </source>
</evidence>
<feature type="coiled-coil region" evidence="1">
    <location>
        <begin position="120"/>
        <end position="147"/>
    </location>
</feature>
<evidence type="ECO:0000313" key="2">
    <source>
        <dbReference type="EMBL" id="TAA26095.1"/>
    </source>
</evidence>
<name>A0A4Q8LBJ1_9GAMM</name>
<organism evidence="2 3">
    <name type="scientific">Pseudoxanthomonas winnipegensis</name>
    <dbReference type="NCBI Taxonomy" id="2480810"/>
    <lineage>
        <taxon>Bacteria</taxon>
        <taxon>Pseudomonadati</taxon>
        <taxon>Pseudomonadota</taxon>
        <taxon>Gammaproteobacteria</taxon>
        <taxon>Lysobacterales</taxon>
        <taxon>Lysobacteraceae</taxon>
        <taxon>Pseudoxanthomonas</taxon>
    </lineage>
</organism>
<dbReference type="Proteomes" id="UP000291286">
    <property type="component" value="Unassembled WGS sequence"/>
</dbReference>
<protein>
    <submittedName>
        <fullName evidence="2">Uncharacterized protein</fullName>
    </submittedName>
</protein>
<dbReference type="AlphaFoldDB" id="A0A4Q8LBJ1"/>
<proteinExistence type="predicted"/>
<dbReference type="EMBL" id="SHMB01000008">
    <property type="protein sequence ID" value="TAA26095.1"/>
    <property type="molecule type" value="Genomic_DNA"/>
</dbReference>
<keyword evidence="1" id="KW-0175">Coiled coil</keyword>
<accession>A0A4Q8LBJ1</accession>
<comment type="caution">
    <text evidence="2">The sequence shown here is derived from an EMBL/GenBank/DDBJ whole genome shotgun (WGS) entry which is preliminary data.</text>
</comment>
<sequence length="161" mass="18655">MWPASRVFERAKLRHAKREALTARRLRSAAQAGADEEAHRLWMAAAQCRRVLERLRRRVGARDPDGRLLEQARRLALFELDAERAIAALRMQVLQGTHRIDEQRARSVTARDHLETAADELELRANLVDARQQARQLREHSEVLLSESRQHLLATFEPQEM</sequence>
<reference evidence="2 3" key="1">
    <citation type="submission" date="2019-02" db="EMBL/GenBank/DDBJ databases">
        <title>WGS of Pseudoxanthomonas species novum from clinical isolates.</title>
        <authorList>
            <person name="Bernier A.-M."/>
            <person name="Bernard K."/>
            <person name="Vachon A."/>
        </authorList>
    </citation>
    <scope>NUCLEOTIDE SEQUENCE [LARGE SCALE GENOMIC DNA]</scope>
    <source>
        <strain evidence="2 3">NML171202</strain>
    </source>
</reference>
<dbReference type="RefSeq" id="WP_130520632.1">
    <property type="nucleotide sequence ID" value="NZ_SHMA01000007.1"/>
</dbReference>
<gene>
    <name evidence="2" type="ORF">EA661_16255</name>
</gene>